<dbReference type="EMBL" id="CP040846">
    <property type="protein sequence ID" value="QDA31944.1"/>
    <property type="molecule type" value="Genomic_DNA"/>
</dbReference>
<dbReference type="CDD" id="cd05403">
    <property type="entry name" value="NT_KNTase_like"/>
    <property type="match status" value="1"/>
</dbReference>
<dbReference type="OrthoDB" id="9287at2157"/>
<gene>
    <name evidence="2" type="ORF">FH039_10450</name>
</gene>
<dbReference type="InterPro" id="IPR002934">
    <property type="entry name" value="Polymerase_NTP_transf_dom"/>
</dbReference>
<dbReference type="Gene3D" id="3.30.460.10">
    <property type="entry name" value="Beta Polymerase, domain 2"/>
    <property type="match status" value="1"/>
</dbReference>
<keyword evidence="2" id="KW-0808">Transferase</keyword>
<dbReference type="KEGG" id="tic:FH039_10450"/>
<accession>A0A4Y5SNN3</accession>
<evidence type="ECO:0000313" key="2">
    <source>
        <dbReference type="EMBL" id="QDA31944.1"/>
    </source>
</evidence>
<dbReference type="GO" id="GO:0016779">
    <property type="term" value="F:nucleotidyltransferase activity"/>
    <property type="evidence" value="ECO:0007669"/>
    <property type="project" value="InterPro"/>
</dbReference>
<evidence type="ECO:0000313" key="3">
    <source>
        <dbReference type="Proteomes" id="UP000306007"/>
    </source>
</evidence>
<sequence>MRAERLADCIRKKLGRVSGLHSLILYGSLVRGDFVPGTSDVDFFAVLDDGADPESVLREIKPILEECSSFLNPVEVDIAWEWLSNLRDPLNLGYPYKFLTIYQRDFRENHVVVIGEDVVGMIPEYPLDELLPGRLEGILRNLERFSENRKMLHILAGETARLMAFLNGSTLAKDDVLRTLQELGDEGALQIYLAYLDGRRTEFSGEFLRDFITSRVEELKKKRNSPL</sequence>
<name>A0A4Y5SNN3_9EURY</name>
<dbReference type="GeneID" id="40475608"/>
<organism evidence="2 3">
    <name type="scientific">Thermococcus indicus</name>
    <dbReference type="NCBI Taxonomy" id="2586643"/>
    <lineage>
        <taxon>Archaea</taxon>
        <taxon>Methanobacteriati</taxon>
        <taxon>Methanobacteriota</taxon>
        <taxon>Thermococci</taxon>
        <taxon>Thermococcales</taxon>
        <taxon>Thermococcaceae</taxon>
        <taxon>Thermococcus</taxon>
    </lineage>
</organism>
<dbReference type="SUPFAM" id="SSF81301">
    <property type="entry name" value="Nucleotidyltransferase"/>
    <property type="match status" value="1"/>
</dbReference>
<keyword evidence="3" id="KW-1185">Reference proteome</keyword>
<reference evidence="2 3" key="1">
    <citation type="submission" date="2019-06" db="EMBL/GenBank/DDBJ databases">
        <title>Thermococcus indicus sp. nov., a Fe(III)-reducing hyperthermophilic archaeon isolated from the Onnuri vent field of the Central Indian Ocean ridge.</title>
        <authorList>
            <person name="Lim J.K."/>
            <person name="Kim Y.J."/>
            <person name="Kwon K.K."/>
        </authorList>
    </citation>
    <scope>NUCLEOTIDE SEQUENCE [LARGE SCALE GENOMIC DNA]</scope>
    <source>
        <strain evidence="2 3">IOH1</strain>
    </source>
</reference>
<feature type="domain" description="Polymerase nucleotidyl transferase" evidence="1">
    <location>
        <begin position="12"/>
        <end position="79"/>
    </location>
</feature>
<evidence type="ECO:0000259" key="1">
    <source>
        <dbReference type="Pfam" id="PF01909"/>
    </source>
</evidence>
<dbReference type="RefSeq" id="WP_139681272.1">
    <property type="nucleotide sequence ID" value="NZ_CP040846.1"/>
</dbReference>
<dbReference type="AlphaFoldDB" id="A0A4Y5SNN3"/>
<dbReference type="Proteomes" id="UP000306007">
    <property type="component" value="Chromosome"/>
</dbReference>
<dbReference type="InterPro" id="IPR043519">
    <property type="entry name" value="NT_sf"/>
</dbReference>
<protein>
    <submittedName>
        <fullName evidence="2">Nucleotidyltransferase domain-containing protein</fullName>
    </submittedName>
</protein>
<dbReference type="Pfam" id="PF01909">
    <property type="entry name" value="NTP_transf_2"/>
    <property type="match status" value="1"/>
</dbReference>
<proteinExistence type="predicted"/>